<dbReference type="InterPro" id="IPR015360">
    <property type="entry name" value="XPC-bd"/>
</dbReference>
<dbReference type="GO" id="GO:0031593">
    <property type="term" value="F:polyubiquitin modification-dependent protein binding"/>
    <property type="evidence" value="ECO:0007669"/>
    <property type="project" value="UniProtKB-UniRule"/>
</dbReference>
<dbReference type="PROSITE" id="PS50030">
    <property type="entry name" value="UBA"/>
    <property type="match status" value="2"/>
</dbReference>
<sequence length="409" mass="41780">MKITVKTLAQKSFVVEIEPTETILELKKKIKEAQQFDVETQKLIYSGKILDNAKTVAECKIEETGFLVVMTPKPKPVAATPAAAPATPVKPSEASSSTPAVAPTPAIAPAAPSAAAAPATSTPSQAAPATPSPAGAATTGPFDASTLATGSAYDSAVANLLEMGFPRDQIVRAMRAAFNNPDRAAEYLMTGIPENLAREMAPQGAAPTSAAPAPATPATPAQPAAAAGTDQAAQGQFINLFEAAAQAAQQQQGGGGAGANPAAGLGGLGLGAGAEGADGANALAFLRNNPQFQQLRQLVQTQPQFIQPLMQQLAQTQPQLMQLIAQNQDAFFQLLGEGEGGEGVGDEEGAGGPGGGAQYISVTPEEEAAINRLVALGFDRQMAIEAFFACDKNEELAANYLFEAGGEGW</sequence>
<protein>
    <recommendedName>
        <fullName evidence="5">UV excision repair protein RAD23</fullName>
    </recommendedName>
</protein>
<feature type="domain" description="Ubiquitin-like" evidence="8">
    <location>
        <begin position="1"/>
        <end position="76"/>
    </location>
</feature>
<comment type="function">
    <text evidence="5">Multiubiquitin chain receptor involved in modulation of proteasomal degradation. Involved in nucleotide excision repair.</text>
</comment>
<dbReference type="InterPro" id="IPR029071">
    <property type="entry name" value="Ubiquitin-like_domsf"/>
</dbReference>
<dbReference type="GO" id="GO:0043161">
    <property type="term" value="P:proteasome-mediated ubiquitin-dependent protein catabolic process"/>
    <property type="evidence" value="ECO:0007669"/>
    <property type="project" value="UniProtKB-UniRule"/>
</dbReference>
<evidence type="ECO:0000313" key="10">
    <source>
        <dbReference type="Proteomes" id="UP001212152"/>
    </source>
</evidence>
<feature type="region of interest" description="Disordered" evidence="6">
    <location>
        <begin position="338"/>
        <end position="357"/>
    </location>
</feature>
<dbReference type="SUPFAM" id="SSF46934">
    <property type="entry name" value="UBA-like"/>
    <property type="match status" value="2"/>
</dbReference>
<dbReference type="Gene3D" id="1.10.8.10">
    <property type="entry name" value="DNA helicase RuvA subunit, C-terminal domain"/>
    <property type="match status" value="2"/>
</dbReference>
<comment type="caution">
    <text evidence="9">The sequence shown here is derived from an EMBL/GenBank/DDBJ whole genome shotgun (WGS) entry which is preliminary data.</text>
</comment>
<dbReference type="InterPro" id="IPR036353">
    <property type="entry name" value="XPC-bd_sf"/>
</dbReference>
<dbReference type="FunFam" id="3.10.20.90:FF:000254">
    <property type="entry name" value="UV excision repair protein Rad23"/>
    <property type="match status" value="1"/>
</dbReference>
<dbReference type="CDD" id="cd14281">
    <property type="entry name" value="UBA2_Rad23_like"/>
    <property type="match status" value="1"/>
</dbReference>
<dbReference type="SMART" id="SM00165">
    <property type="entry name" value="UBA"/>
    <property type="match status" value="2"/>
</dbReference>
<feature type="domain" description="UBA" evidence="7">
    <location>
        <begin position="151"/>
        <end position="191"/>
    </location>
</feature>
<dbReference type="Pfam" id="PF00627">
    <property type="entry name" value="UBA"/>
    <property type="match status" value="2"/>
</dbReference>
<evidence type="ECO:0000256" key="4">
    <source>
        <dbReference type="ARBA" id="ARBA00023242"/>
    </source>
</evidence>
<dbReference type="GO" id="GO:0003684">
    <property type="term" value="F:damaged DNA binding"/>
    <property type="evidence" value="ECO:0007669"/>
    <property type="project" value="UniProtKB-UniRule"/>
</dbReference>
<evidence type="ECO:0000313" key="9">
    <source>
        <dbReference type="EMBL" id="KAJ3183471.1"/>
    </source>
</evidence>
<dbReference type="Pfam" id="PF09280">
    <property type="entry name" value="XPC-binding"/>
    <property type="match status" value="1"/>
</dbReference>
<dbReference type="AlphaFoldDB" id="A0AAD5XTV6"/>
<accession>A0AAD5XTV6</accession>
<evidence type="ECO:0000259" key="8">
    <source>
        <dbReference type="PROSITE" id="PS50053"/>
    </source>
</evidence>
<dbReference type="InterPro" id="IPR004806">
    <property type="entry name" value="Rad23"/>
</dbReference>
<dbReference type="InterPro" id="IPR000626">
    <property type="entry name" value="Ubiquitin-like_dom"/>
</dbReference>
<keyword evidence="3 5" id="KW-0234">DNA repair</keyword>
<dbReference type="GO" id="GO:0005829">
    <property type="term" value="C:cytosol"/>
    <property type="evidence" value="ECO:0007669"/>
    <property type="project" value="TreeGrafter"/>
</dbReference>
<keyword evidence="2 5" id="KW-0227">DNA damage</keyword>
<feature type="compositionally biased region" description="Low complexity" evidence="6">
    <location>
        <begin position="201"/>
        <end position="229"/>
    </location>
</feature>
<dbReference type="InterPro" id="IPR015940">
    <property type="entry name" value="UBA"/>
</dbReference>
<evidence type="ECO:0000256" key="5">
    <source>
        <dbReference type="RuleBase" id="RU367049"/>
    </source>
</evidence>
<dbReference type="InterPro" id="IPR006636">
    <property type="entry name" value="STI1_HS-bd"/>
</dbReference>
<dbReference type="NCBIfam" id="TIGR00601">
    <property type="entry name" value="rad23"/>
    <property type="match status" value="1"/>
</dbReference>
<dbReference type="GO" id="GO:0005654">
    <property type="term" value="C:nucleoplasm"/>
    <property type="evidence" value="ECO:0007669"/>
    <property type="project" value="TreeGrafter"/>
</dbReference>
<evidence type="ECO:0000256" key="2">
    <source>
        <dbReference type="ARBA" id="ARBA00022763"/>
    </source>
</evidence>
<dbReference type="Proteomes" id="UP001212152">
    <property type="component" value="Unassembled WGS sequence"/>
</dbReference>
<dbReference type="Gene3D" id="1.10.10.540">
    <property type="entry name" value="XPC-binding domain"/>
    <property type="match status" value="1"/>
</dbReference>
<keyword evidence="1" id="KW-0677">Repeat</keyword>
<feature type="region of interest" description="Disordered" evidence="6">
    <location>
        <begin position="200"/>
        <end position="229"/>
    </location>
</feature>
<dbReference type="SUPFAM" id="SSF54236">
    <property type="entry name" value="Ubiquitin-like"/>
    <property type="match status" value="1"/>
</dbReference>
<dbReference type="SMART" id="SM00213">
    <property type="entry name" value="UBQ"/>
    <property type="match status" value="1"/>
</dbReference>
<dbReference type="PROSITE" id="PS50053">
    <property type="entry name" value="UBIQUITIN_2"/>
    <property type="match status" value="1"/>
</dbReference>
<dbReference type="Pfam" id="PF00240">
    <property type="entry name" value="ubiquitin"/>
    <property type="match status" value="1"/>
</dbReference>
<dbReference type="PRINTS" id="PR01839">
    <property type="entry name" value="RAD23PROTEIN"/>
</dbReference>
<comment type="similarity">
    <text evidence="5">Belongs to the RAD23 family.</text>
</comment>
<dbReference type="InterPro" id="IPR009060">
    <property type="entry name" value="UBA-like_sf"/>
</dbReference>
<keyword evidence="5" id="KW-0963">Cytoplasm</keyword>
<dbReference type="GO" id="GO:0006289">
    <property type="term" value="P:nucleotide-excision repair"/>
    <property type="evidence" value="ECO:0007669"/>
    <property type="project" value="UniProtKB-UniRule"/>
</dbReference>
<dbReference type="SMART" id="SM00727">
    <property type="entry name" value="STI1"/>
    <property type="match status" value="1"/>
</dbReference>
<dbReference type="GO" id="GO:0070628">
    <property type="term" value="F:proteasome binding"/>
    <property type="evidence" value="ECO:0007669"/>
    <property type="project" value="TreeGrafter"/>
</dbReference>
<reference evidence="9" key="1">
    <citation type="submission" date="2020-05" db="EMBL/GenBank/DDBJ databases">
        <title>Phylogenomic resolution of chytrid fungi.</title>
        <authorList>
            <person name="Stajich J.E."/>
            <person name="Amses K."/>
            <person name="Simmons R."/>
            <person name="Seto K."/>
            <person name="Myers J."/>
            <person name="Bonds A."/>
            <person name="Quandt C.A."/>
            <person name="Barry K."/>
            <person name="Liu P."/>
            <person name="Grigoriev I."/>
            <person name="Longcore J.E."/>
            <person name="James T.Y."/>
        </authorList>
    </citation>
    <scope>NUCLEOTIDE SEQUENCE</scope>
    <source>
        <strain evidence="9">JEL0379</strain>
    </source>
</reference>
<dbReference type="PANTHER" id="PTHR10621:SF0">
    <property type="entry name" value="UV EXCISION REPAIR PROTEIN RAD23"/>
    <property type="match status" value="1"/>
</dbReference>
<dbReference type="Gene3D" id="3.10.20.90">
    <property type="entry name" value="Phosphatidylinositol 3-kinase Catalytic Subunit, Chain A, domain 1"/>
    <property type="match status" value="1"/>
</dbReference>
<evidence type="ECO:0000256" key="1">
    <source>
        <dbReference type="ARBA" id="ARBA00022737"/>
    </source>
</evidence>
<feature type="region of interest" description="Disordered" evidence="6">
    <location>
        <begin position="77"/>
        <end position="141"/>
    </location>
</feature>
<organism evidence="9 10">
    <name type="scientific">Geranomyces variabilis</name>
    <dbReference type="NCBI Taxonomy" id="109894"/>
    <lineage>
        <taxon>Eukaryota</taxon>
        <taxon>Fungi</taxon>
        <taxon>Fungi incertae sedis</taxon>
        <taxon>Chytridiomycota</taxon>
        <taxon>Chytridiomycota incertae sedis</taxon>
        <taxon>Chytridiomycetes</taxon>
        <taxon>Spizellomycetales</taxon>
        <taxon>Powellomycetaceae</taxon>
        <taxon>Geranomyces</taxon>
    </lineage>
</organism>
<dbReference type="PANTHER" id="PTHR10621">
    <property type="entry name" value="UV EXCISION REPAIR PROTEIN RAD23"/>
    <property type="match status" value="1"/>
</dbReference>
<keyword evidence="4 5" id="KW-0539">Nucleus</keyword>
<evidence type="ECO:0000256" key="6">
    <source>
        <dbReference type="SAM" id="MobiDB-lite"/>
    </source>
</evidence>
<gene>
    <name evidence="9" type="ORF">HDU87_006790</name>
</gene>
<comment type="subcellular location">
    <subcellularLocation>
        <location evidence="5">Nucleus</location>
    </subcellularLocation>
    <subcellularLocation>
        <location evidence="5">Cytoplasm</location>
    </subcellularLocation>
</comment>
<dbReference type="GO" id="GO:0043130">
    <property type="term" value="F:ubiquitin binding"/>
    <property type="evidence" value="ECO:0007669"/>
    <property type="project" value="UniProtKB-UniRule"/>
</dbReference>
<feature type="domain" description="UBA" evidence="7">
    <location>
        <begin position="363"/>
        <end position="404"/>
    </location>
</feature>
<dbReference type="SUPFAM" id="SSF101238">
    <property type="entry name" value="XPC-binding domain"/>
    <property type="match status" value="1"/>
</dbReference>
<proteinExistence type="inferred from homology"/>
<name>A0AAD5XTV6_9FUNG</name>
<dbReference type="CDD" id="cd14280">
    <property type="entry name" value="UBA1_Rad23_like"/>
    <property type="match status" value="1"/>
</dbReference>
<dbReference type="EMBL" id="JADGJQ010000006">
    <property type="protein sequence ID" value="KAJ3183471.1"/>
    <property type="molecule type" value="Genomic_DNA"/>
</dbReference>
<keyword evidence="10" id="KW-1185">Reference proteome</keyword>
<evidence type="ECO:0000259" key="7">
    <source>
        <dbReference type="PROSITE" id="PS50030"/>
    </source>
</evidence>
<dbReference type="CDD" id="cd01805">
    <property type="entry name" value="Ubl_Rad23"/>
    <property type="match status" value="1"/>
</dbReference>
<feature type="compositionally biased region" description="Low complexity" evidence="6">
    <location>
        <begin position="77"/>
        <end position="139"/>
    </location>
</feature>
<dbReference type="FunFam" id="1.10.8.10:FF:000002">
    <property type="entry name" value="UV excision repair protein RAD23 homolog"/>
    <property type="match status" value="1"/>
</dbReference>
<evidence type="ECO:0000256" key="3">
    <source>
        <dbReference type="ARBA" id="ARBA00023204"/>
    </source>
</evidence>
<dbReference type="FunFam" id="1.10.8.10:FF:000003">
    <property type="entry name" value="UV excision repair protein RAD23 homolog"/>
    <property type="match status" value="1"/>
</dbReference>